<evidence type="ECO:0000256" key="4">
    <source>
        <dbReference type="SAM" id="MobiDB-lite"/>
    </source>
</evidence>
<dbReference type="InterPro" id="IPR036291">
    <property type="entry name" value="NAD(P)-bd_dom_sf"/>
</dbReference>
<reference evidence="7" key="1">
    <citation type="submission" date="2017-09" db="EMBL/GenBank/DDBJ databases">
        <authorList>
            <person name="Varghese N."/>
            <person name="Submissions S."/>
        </authorList>
    </citation>
    <scope>NUCLEOTIDE SEQUENCE [LARGE SCALE GENOMIC DNA]</scope>
    <source>
        <strain evidence="7">CGMCC 4.6857</strain>
    </source>
</reference>
<gene>
    <name evidence="6" type="ORF">SAMN05421748_102204</name>
</gene>
<protein>
    <submittedName>
        <fullName evidence="6">Acyl-CoA synthetase (AMP-forming)/AMP-acid ligase II</fullName>
    </submittedName>
</protein>
<dbReference type="EMBL" id="OBDY01000002">
    <property type="protein sequence ID" value="SNY24502.1"/>
    <property type="molecule type" value="Genomic_DNA"/>
</dbReference>
<keyword evidence="3" id="KW-0597">Phosphoprotein</keyword>
<evidence type="ECO:0000313" key="7">
    <source>
        <dbReference type="Proteomes" id="UP000219612"/>
    </source>
</evidence>
<dbReference type="InterPro" id="IPR020806">
    <property type="entry name" value="PKS_PP-bd"/>
</dbReference>
<dbReference type="Gene3D" id="3.40.50.12780">
    <property type="entry name" value="N-terminal domain of ligase-like"/>
    <property type="match status" value="1"/>
</dbReference>
<evidence type="ECO:0000256" key="3">
    <source>
        <dbReference type="ARBA" id="ARBA00022553"/>
    </source>
</evidence>
<dbReference type="Pfam" id="PF08659">
    <property type="entry name" value="KR"/>
    <property type="match status" value="1"/>
</dbReference>
<dbReference type="InterPro" id="IPR025110">
    <property type="entry name" value="AMP-bd_C"/>
</dbReference>
<feature type="domain" description="Carrier" evidence="5">
    <location>
        <begin position="1161"/>
        <end position="1236"/>
    </location>
</feature>
<dbReference type="InterPro" id="IPR000873">
    <property type="entry name" value="AMP-dep_synth/lig_dom"/>
</dbReference>
<dbReference type="Gene3D" id="1.10.1200.10">
    <property type="entry name" value="ACP-like"/>
    <property type="match status" value="1"/>
</dbReference>
<dbReference type="OrthoDB" id="3671040at2"/>
<dbReference type="SMART" id="SM00823">
    <property type="entry name" value="PKS_PP"/>
    <property type="match status" value="1"/>
</dbReference>
<dbReference type="InterPro" id="IPR042099">
    <property type="entry name" value="ANL_N_sf"/>
</dbReference>
<dbReference type="SUPFAM" id="SSF56801">
    <property type="entry name" value="Acetyl-CoA synthetase-like"/>
    <property type="match status" value="1"/>
</dbReference>
<dbReference type="InterPro" id="IPR009081">
    <property type="entry name" value="PP-bd_ACP"/>
</dbReference>
<dbReference type="SUPFAM" id="SSF47336">
    <property type="entry name" value="ACP-like"/>
    <property type="match status" value="1"/>
</dbReference>
<comment type="similarity">
    <text evidence="1">Belongs to the ATP-dependent AMP-binding enzyme family.</text>
</comment>
<dbReference type="PROSITE" id="PS50075">
    <property type="entry name" value="CARRIER"/>
    <property type="match status" value="1"/>
</dbReference>
<dbReference type="Pfam" id="PF13193">
    <property type="entry name" value="AMP-binding_C"/>
    <property type="match status" value="1"/>
</dbReference>
<sequence>MTTTARKSLQSAILAELTDGARAVPGVADVAVLLRTDAARSVPSADARPPVDEPPAVAGDRPPAVLLGGPLTFDPGDPATLGDSLRSAAATAPGKGFVYLAADDTEDRQTYPRLLADAGRVLAGLRAAGVRAGDTLILQIERPRPFMTALFACVLGGFVPTPIGTSARYTEENAATRRVRGVWENLGRPLVLADDEVEARLAAARLDWGDGDLRVATVDRLGAGREPDTDWHPARPGDVALHLLTSGSTGVPKCIQLRHRELMAAQRASAQANGLDGDDVTLNWMPLDHAGGLVMFVLRSVFLRCDHVQAPAEAFLAAPLRWLDWAHRYRATITWSANFAFNLVVERAAEAAGREWDLSRLKHVASAGEAVVPQTAHRFLRLLAPYGLAATALRPCFGMSEACTGITFGRLDAGDPAYGTVTVDKRFLHDDVRPVPSSDPEALTLAGLGGPMPGVDIRIADRDDRVVAQGRIGRLQLRGATIMAGYRADAAADAAAFTDDGWFTTGDLGFIWAGHLVLTGREKDIIIVRGANYLNHDIETIVESVPGTSPTWVAACGDADPASGTDRVVIFFVPESDDPAEQARTARDIRTTLARDLGLWPDPVVPVPQDAFPRTRSGKIQRARLLEALHAGDFDVALYEMTSATAPAPTVPPKFFTRVWVRDAAAPVTEPPAGPWLAFVPGDELAARVAAAATGPLTTVRPGDRFARTGPGAFTIRPGVPDDYARLLAEAYPGEPGPAMVVHAWCAGAPAADFGEALALAAPSVRALLAVLPEDSTGQVLVLTRGALWTGPGDTVSPAVATLPGLVRSAAAEAYAPAVRLVDLAEVTAGAVRREAGTAGGEPVVAVRGDRRLVAQLRGVPSDELVGAPRLRAGGLYLVTGGLGGIGTELCRYLLAAYQARLLVVGRTPADEVAERVADLAELGEVAYVPADVADREALAAAVRGAEHRWDTTLAGVLHLAGERPGAGLTVWRESADGLAHTYRAKVHGTRALAAILEDRPDAPLVLFSSVDGALGGPVADSSAAAFLDGFADHWGRERGRPVHCLAWAPWGANGIAAEHGLAAFLAALAGDQTSLLIGLERTETATADPDRFEVVLAYAAPGPIEEEDLRATVADGLDGVTLSVVRVPAIPYDEHGDPDERRLWSVVTAATQARHRPYEHPRTDLERALAAVWAEVLGQPVVGRGDDFFELGGTSMHAAQLIERTNAQFSARLGTHHLYEYPTVGRLADVLKQEGSTC</sequence>
<feature type="region of interest" description="Disordered" evidence="4">
    <location>
        <begin position="41"/>
        <end position="62"/>
    </location>
</feature>
<dbReference type="SMART" id="SM00822">
    <property type="entry name" value="PKS_KR"/>
    <property type="match status" value="1"/>
</dbReference>
<dbReference type="Gene3D" id="3.30.300.30">
    <property type="match status" value="1"/>
</dbReference>
<dbReference type="AlphaFoldDB" id="A0A285GLQ8"/>
<keyword evidence="6" id="KW-0436">Ligase</keyword>
<dbReference type="PANTHER" id="PTHR22754:SF32">
    <property type="entry name" value="DISCO-INTERACTING PROTEIN 2"/>
    <property type="match status" value="1"/>
</dbReference>
<organism evidence="6 7">
    <name type="scientific">Paractinoplanes atraurantiacus</name>
    <dbReference type="NCBI Taxonomy" id="1036182"/>
    <lineage>
        <taxon>Bacteria</taxon>
        <taxon>Bacillati</taxon>
        <taxon>Actinomycetota</taxon>
        <taxon>Actinomycetes</taxon>
        <taxon>Micromonosporales</taxon>
        <taxon>Micromonosporaceae</taxon>
        <taxon>Paractinoplanes</taxon>
    </lineage>
</organism>
<dbReference type="InterPro" id="IPR057326">
    <property type="entry name" value="KR_dom"/>
</dbReference>
<dbReference type="SUPFAM" id="SSF51735">
    <property type="entry name" value="NAD(P)-binding Rossmann-fold domains"/>
    <property type="match status" value="2"/>
</dbReference>
<dbReference type="RefSeq" id="WP_097318969.1">
    <property type="nucleotide sequence ID" value="NZ_OBDY01000002.1"/>
</dbReference>
<dbReference type="Pfam" id="PF00550">
    <property type="entry name" value="PP-binding"/>
    <property type="match status" value="1"/>
</dbReference>
<evidence type="ECO:0000256" key="1">
    <source>
        <dbReference type="ARBA" id="ARBA00006432"/>
    </source>
</evidence>
<evidence type="ECO:0000256" key="2">
    <source>
        <dbReference type="ARBA" id="ARBA00022450"/>
    </source>
</evidence>
<keyword evidence="2" id="KW-0596">Phosphopantetheine</keyword>
<dbReference type="Pfam" id="PF00501">
    <property type="entry name" value="AMP-binding"/>
    <property type="match status" value="1"/>
</dbReference>
<dbReference type="InterPro" id="IPR013968">
    <property type="entry name" value="PKS_KR"/>
</dbReference>
<proteinExistence type="inferred from homology"/>
<dbReference type="InterPro" id="IPR045851">
    <property type="entry name" value="AMP-bd_C_sf"/>
</dbReference>
<name>A0A285GLQ8_9ACTN</name>
<dbReference type="GO" id="GO:0070566">
    <property type="term" value="F:adenylyltransferase activity"/>
    <property type="evidence" value="ECO:0007669"/>
    <property type="project" value="TreeGrafter"/>
</dbReference>
<evidence type="ECO:0000313" key="6">
    <source>
        <dbReference type="EMBL" id="SNY24502.1"/>
    </source>
</evidence>
<evidence type="ECO:0000259" key="5">
    <source>
        <dbReference type="PROSITE" id="PS50075"/>
    </source>
</evidence>
<dbReference type="InterPro" id="IPR036736">
    <property type="entry name" value="ACP-like_sf"/>
</dbReference>
<dbReference type="GO" id="GO:0031177">
    <property type="term" value="F:phosphopantetheine binding"/>
    <property type="evidence" value="ECO:0007669"/>
    <property type="project" value="InterPro"/>
</dbReference>
<dbReference type="Proteomes" id="UP000219612">
    <property type="component" value="Unassembled WGS sequence"/>
</dbReference>
<dbReference type="GO" id="GO:0006633">
    <property type="term" value="P:fatty acid biosynthetic process"/>
    <property type="evidence" value="ECO:0007669"/>
    <property type="project" value="TreeGrafter"/>
</dbReference>
<dbReference type="GO" id="GO:0016874">
    <property type="term" value="F:ligase activity"/>
    <property type="evidence" value="ECO:0007669"/>
    <property type="project" value="UniProtKB-KW"/>
</dbReference>
<dbReference type="PANTHER" id="PTHR22754">
    <property type="entry name" value="DISCO-INTERACTING PROTEIN 2 DIP2 -RELATED"/>
    <property type="match status" value="1"/>
</dbReference>
<accession>A0A285GLQ8</accession>
<dbReference type="Gene3D" id="3.40.50.720">
    <property type="entry name" value="NAD(P)-binding Rossmann-like Domain"/>
    <property type="match status" value="1"/>
</dbReference>
<keyword evidence="7" id="KW-1185">Reference proteome</keyword>
<dbReference type="GO" id="GO:0005886">
    <property type="term" value="C:plasma membrane"/>
    <property type="evidence" value="ECO:0007669"/>
    <property type="project" value="TreeGrafter"/>
</dbReference>